<proteinExistence type="predicted"/>
<keyword evidence="3 5" id="KW-0732">Signal</keyword>
<feature type="region of interest" description="Disordered" evidence="4">
    <location>
        <begin position="1136"/>
        <end position="1156"/>
    </location>
</feature>
<reference evidence="8 9" key="1">
    <citation type="submission" date="2020-05" db="EMBL/GenBank/DDBJ databases">
        <title>Genomic Encyclopedia of Type Strains, Phase IV (KMG-V): Genome sequencing to study the core and pangenomes of soil and plant-associated prokaryotes.</title>
        <authorList>
            <person name="Whitman W."/>
        </authorList>
    </citation>
    <scope>NUCLEOTIDE SEQUENCE [LARGE SCALE GENOMIC DNA]</scope>
    <source>
        <strain evidence="8 9">C29</strain>
    </source>
</reference>
<evidence type="ECO:0000256" key="4">
    <source>
        <dbReference type="SAM" id="MobiDB-lite"/>
    </source>
</evidence>
<comment type="subcellular location">
    <subcellularLocation>
        <location evidence="1">Secreted</location>
    </subcellularLocation>
</comment>
<evidence type="ECO:0000313" key="9">
    <source>
        <dbReference type="Proteomes" id="UP001516061"/>
    </source>
</evidence>
<feature type="domain" description="DUF11" evidence="6">
    <location>
        <begin position="1013"/>
        <end position="1104"/>
    </location>
</feature>
<organism evidence="8 9">
    <name type="scientific">Sphaerotilus uruguayifluvii</name>
    <dbReference type="NCBI Taxonomy" id="2735897"/>
    <lineage>
        <taxon>Bacteria</taxon>
        <taxon>Pseudomonadati</taxon>
        <taxon>Pseudomonadota</taxon>
        <taxon>Betaproteobacteria</taxon>
        <taxon>Burkholderiales</taxon>
        <taxon>Sphaerotilaceae</taxon>
        <taxon>Sphaerotilus</taxon>
    </lineage>
</organism>
<feature type="signal peptide" evidence="5">
    <location>
        <begin position="1"/>
        <end position="39"/>
    </location>
</feature>
<dbReference type="EMBL" id="JABSNM010000003">
    <property type="protein sequence ID" value="NRT55203.1"/>
    <property type="molecule type" value="Genomic_DNA"/>
</dbReference>
<protein>
    <submittedName>
        <fullName evidence="8">Repeat protein (TIGR01451 family)</fullName>
    </submittedName>
</protein>
<name>A0ABX2FYV2_9BURK</name>
<dbReference type="InterPro" id="IPR033764">
    <property type="entry name" value="Sdr_B"/>
</dbReference>
<dbReference type="NCBIfam" id="TIGR01451">
    <property type="entry name" value="B_ant_repeat"/>
    <property type="match status" value="1"/>
</dbReference>
<dbReference type="Pfam" id="PF01345">
    <property type="entry name" value="DUF11"/>
    <property type="match status" value="2"/>
</dbReference>
<keyword evidence="2" id="KW-0964">Secreted</keyword>
<feature type="domain" description="DUF11" evidence="6">
    <location>
        <begin position="1433"/>
        <end position="1542"/>
    </location>
</feature>
<evidence type="ECO:0000256" key="3">
    <source>
        <dbReference type="ARBA" id="ARBA00022729"/>
    </source>
</evidence>
<comment type="caution">
    <text evidence="8">The sequence shown here is derived from an EMBL/GenBank/DDBJ whole genome shotgun (WGS) entry which is preliminary data.</text>
</comment>
<sequence length="1783" mass="175599">MLAALLSVLLSGVRRSFPSLRCTALVLAAGLLCALPARAAVLFSWADSVCEGSTDGCLTNGTRRFRNVVPAPYSSVLQRDVLMTVVSTSNGAAPATPRAGFGSTASYIGGEVLGNSTPGAKSQVRFRLTFVTPGTSTPQAVPAPVFVTSLDTDGGYLSTPATGFRERIEFHGTTQAPQPGSQLEQTVALDGGLAYSPVLCSGPLAGGGCDSGAGYYVFYPGLSETTNNVEVSANYTSSLSTVDFSFGVEISSSAAGGYWESRQYGIQVGVPDGWVDVVPAFSGLPTAIRPGQTYAGLTLTCSNPAGTSAATATTCVPTVSAGTVGAVSCSPATPATVAAQGSVVCTFSYTAPGTQGGTDEPTTFVTFTGTTGASNDGNTANNVTTATAPLIDARDESTTTPYGTAASLSVLANDTHGSSAATLSNVTLSALGAPTSGASFDPSTGQFSVPAGAAPGSYSVSYQICANPALTPAVCDTAIATIVVTAADLSPAFSGLPTLFEGGRTYSGLTLTCTNAAGSATASAATCVPTASVGTIASTVCTPAVPATVAAAASIVCTFDYTAPPAGTASSVTLTGTTGASNDAVASNNTTTAQVPLREADLSPVFSGLPKVVAPGQTYSGLTLTCTNAAGGATAQAPLCAPSVSTGTISGLSCSPAGAATLAAGAAITCTFSYTAPGTQGGSDEPTTALVFTGTTGASNDSVASNNTTQAPATLIDAVDDVEARRGGLGGQTSRLDANDQFPDGSTFTRTGGSCANASVSTAGTATYDVPASGSCTVTYRVCAPALDAASCDTATLTVTATATSADLSVTIGGLPSAASPGATVTGTLTCTNAGPDAALQATCTGGAGVTTSGCSVDGSPVTLPLASLAAGSAIRCGITMTAPASGVLNVPASTGASNDVNGANNSALASVPVIDAVDDGTVTVPPTGSTVVLTGNDTLGGSPVAEGARSVALVDAGGLGGASIDASGRLVVPSGTAAGRYTVTYRLCTLPASVPAACDTATVVVDIAGEPDLTVSKSHAPATLVEGQGGRYTIVARNASTGSATSASYTVVDTLPAGMTVASVPTGAGWDCSATRIGAGVASCTSSQVLAAGSEAPAITLDVIVSAEACATPDASGLCGGSAAPVNRVSISGGGEVSSRLQSNNSYQDPTPVQRVGSVSGRAWLDADHDRAQGSGERGVAGLRVEVIDASGTQVATATTDASGDYRVQGLTAGSYTIRFRDPATGSYYGRPISKDPAGGNDPSADASTGVVASGVISGVAVSAGTTRINQSLPLDPAGVVYDSSSRAALGGVAVELLDAGGQAVPGGCLIGGTNQVTTSGSGALAGAYSFLLINPPPAGCPGAAAYQLRVTPTAGYAASGSIPAQAGTLVPPTGCTNGAAGGVCTVQAQAAPPSGSESTAYYLSVRLDPVNGPDIINNHIPLDPSAGTGLLVIKTGDRTQAEIGDSVRYSITVRRTDSGGATLPAVEIIDTLPAGFRYIAGTAMVDGRTIADPGGLPGPVLRFQVGALAAGGSHTLSYRVRIGVGAQQGTGINRAQATGTPGANCSAASDGLCSNVSQFRVRVTGGVFGAEACVVGRVFVDCNHDHVQGPEEPGIPGVRFYLSDGTSLISDVEGKYSVCGLAPRTAVMVVDGSTLPRGSRLTTSSNRNAGDAASLFLDLKNGELHRADFIEGSCSNTVLEQVKARRARGETQSLDTEKKGGRVLKFDGRPVTAPAQATDSARQRGTAAGQGEPGAVKPRQAAGSAGPAGARTETTETLREPVSRNPASSGATVPALEEGTR</sequence>
<feature type="compositionally biased region" description="Basic and acidic residues" evidence="4">
    <location>
        <begin position="1697"/>
        <end position="1710"/>
    </location>
</feature>
<evidence type="ECO:0000313" key="8">
    <source>
        <dbReference type="EMBL" id="NRT55203.1"/>
    </source>
</evidence>
<dbReference type="Proteomes" id="UP001516061">
    <property type="component" value="Unassembled WGS sequence"/>
</dbReference>
<dbReference type="Gene3D" id="2.60.40.10">
    <property type="entry name" value="Immunoglobulins"/>
    <property type="match status" value="3"/>
</dbReference>
<feature type="region of interest" description="Disordered" evidence="4">
    <location>
        <begin position="1688"/>
        <end position="1783"/>
    </location>
</feature>
<feature type="chain" id="PRO_5046207435" evidence="5">
    <location>
        <begin position="40"/>
        <end position="1783"/>
    </location>
</feature>
<dbReference type="Pfam" id="PF17210">
    <property type="entry name" value="SdrD_B"/>
    <property type="match status" value="1"/>
</dbReference>
<keyword evidence="9" id="KW-1185">Reference proteome</keyword>
<evidence type="ECO:0000256" key="1">
    <source>
        <dbReference type="ARBA" id="ARBA00004613"/>
    </source>
</evidence>
<dbReference type="InterPro" id="IPR047589">
    <property type="entry name" value="DUF11_rpt"/>
</dbReference>
<evidence type="ECO:0000259" key="7">
    <source>
        <dbReference type="Pfam" id="PF17210"/>
    </source>
</evidence>
<accession>A0ABX2FYV2</accession>
<feature type="compositionally biased region" description="Basic and acidic residues" evidence="4">
    <location>
        <begin position="1755"/>
        <end position="1764"/>
    </location>
</feature>
<evidence type="ECO:0000256" key="5">
    <source>
        <dbReference type="SAM" id="SignalP"/>
    </source>
</evidence>
<feature type="compositionally biased region" description="Polar residues" evidence="4">
    <location>
        <begin position="1140"/>
        <end position="1152"/>
    </location>
</feature>
<gene>
    <name evidence="8" type="ORF">HNQ01_000913</name>
</gene>
<evidence type="ECO:0000259" key="6">
    <source>
        <dbReference type="Pfam" id="PF01345"/>
    </source>
</evidence>
<dbReference type="InterPro" id="IPR013783">
    <property type="entry name" value="Ig-like_fold"/>
</dbReference>
<dbReference type="SUPFAM" id="SSF117074">
    <property type="entry name" value="Hypothetical protein PA1324"/>
    <property type="match status" value="1"/>
</dbReference>
<dbReference type="InterPro" id="IPR001434">
    <property type="entry name" value="OmcB-like_DUF11"/>
</dbReference>
<feature type="domain" description="SD-repeat containing protein B" evidence="7">
    <location>
        <begin position="1162"/>
        <end position="1229"/>
    </location>
</feature>
<evidence type="ECO:0000256" key="2">
    <source>
        <dbReference type="ARBA" id="ARBA00022525"/>
    </source>
</evidence>